<proteinExistence type="predicted"/>
<comment type="caution">
    <text evidence="1">The sequence shown here is derived from an EMBL/GenBank/DDBJ whole genome shotgun (WGS) entry which is preliminary data.</text>
</comment>
<evidence type="ECO:0000313" key="1">
    <source>
        <dbReference type="EMBL" id="MBP1475433.1"/>
    </source>
</evidence>
<accession>A0ABS4DQU7</accession>
<organism evidence="1 2">
    <name type="scientific">Frateuria flava</name>
    <dbReference type="NCBI Taxonomy" id="2821489"/>
    <lineage>
        <taxon>Bacteria</taxon>
        <taxon>Pseudomonadati</taxon>
        <taxon>Pseudomonadota</taxon>
        <taxon>Gammaproteobacteria</taxon>
        <taxon>Lysobacterales</taxon>
        <taxon>Rhodanobacteraceae</taxon>
        <taxon>Frateuria</taxon>
    </lineage>
</organism>
<dbReference type="EMBL" id="JAGJRS010000030">
    <property type="protein sequence ID" value="MBP1475433.1"/>
    <property type="molecule type" value="Genomic_DNA"/>
</dbReference>
<reference evidence="1 2" key="1">
    <citation type="submission" date="2021-04" db="EMBL/GenBank/DDBJ databases">
        <authorList>
            <person name="Huq M.A."/>
        </authorList>
    </citation>
    <scope>NUCLEOTIDE SEQUENCE [LARGE SCALE GENOMIC DNA]</scope>
    <source>
        <strain evidence="1 2">MAH-13</strain>
    </source>
</reference>
<evidence type="ECO:0000313" key="2">
    <source>
        <dbReference type="Proteomes" id="UP000823790"/>
    </source>
</evidence>
<sequence>MARPGTPPTFLTAGWYISFMNYAATGEGLTSCLAVAGSAHAAEQRLKERLPEYFHRGILTKSICPNPDVDVSTMIEWIPAAAQRLFGQVPLFAGHYFTELHYNLS</sequence>
<gene>
    <name evidence="1" type="ORF">J7I44_14055</name>
</gene>
<dbReference type="RefSeq" id="WP_209622130.1">
    <property type="nucleotide sequence ID" value="NZ_JAGJRS010000030.1"/>
</dbReference>
<protein>
    <submittedName>
        <fullName evidence="1">Uncharacterized protein</fullName>
    </submittedName>
</protein>
<keyword evidence="2" id="KW-1185">Reference proteome</keyword>
<dbReference type="Proteomes" id="UP000823790">
    <property type="component" value="Unassembled WGS sequence"/>
</dbReference>
<name>A0ABS4DQU7_9GAMM</name>